<dbReference type="PANTHER" id="PTHR30098">
    <property type="entry name" value="LEUCYL/PHENYLALANYL-TRNA--PROTEIN TRANSFERASE"/>
    <property type="match status" value="1"/>
</dbReference>
<evidence type="ECO:0000256" key="4">
    <source>
        <dbReference type="ARBA" id="ARBA00023315"/>
    </source>
</evidence>
<dbReference type="Proteomes" id="UP000249696">
    <property type="component" value="Unassembled WGS sequence"/>
</dbReference>
<comment type="function">
    <text evidence="8 15">Functions in the N-end rule pathway of protein degradation where it conjugates Leu, Phe and, less efficiently, Met from aminoacyl-tRNAs to the N-termini of proteins containing an N-terminal arginine or lysine.</text>
</comment>
<dbReference type="Gene3D" id="3.30.70.3550">
    <property type="entry name" value="Leucyl/phenylalanyl-tRNA-protein transferase, N-terminal domain"/>
    <property type="match status" value="1"/>
</dbReference>
<evidence type="ECO:0000256" key="8">
    <source>
        <dbReference type="ARBA" id="ARBA00054043"/>
    </source>
</evidence>
<dbReference type="RefSeq" id="WP_111622430.1">
    <property type="nucleotide sequence ID" value="NZ_QLLN01000002.1"/>
</dbReference>
<dbReference type="NCBIfam" id="TIGR00667">
    <property type="entry name" value="aat"/>
    <property type="match status" value="1"/>
</dbReference>
<evidence type="ECO:0000256" key="6">
    <source>
        <dbReference type="ARBA" id="ARBA00050652"/>
    </source>
</evidence>
<comment type="caution">
    <text evidence="16">The sequence shown here is derived from an EMBL/GenBank/DDBJ whole genome shotgun (WGS) entry which is preliminary data.</text>
</comment>
<dbReference type="OrthoDB" id="9790282at2"/>
<dbReference type="InterPro" id="IPR042221">
    <property type="entry name" value="Leu/Phe-tRNA_Trfase_N"/>
</dbReference>
<dbReference type="PANTHER" id="PTHR30098:SF2">
    <property type="entry name" value="LEUCYL_PHENYLALANYL-TRNA--PROTEIN TRANSFERASE"/>
    <property type="match status" value="1"/>
</dbReference>
<dbReference type="Gene3D" id="3.40.630.70">
    <property type="entry name" value="Leucyl/phenylalanyl-tRNA-protein transferase, C-terminal domain"/>
    <property type="match status" value="1"/>
</dbReference>
<dbReference type="GO" id="GO:0008914">
    <property type="term" value="F:leucyl-tRNA--protein transferase activity"/>
    <property type="evidence" value="ECO:0007669"/>
    <property type="project" value="UniProtKB-UniRule"/>
</dbReference>
<dbReference type="EMBL" id="QLLN01000002">
    <property type="protein sequence ID" value="RAJ13754.1"/>
    <property type="molecule type" value="Genomic_DNA"/>
</dbReference>
<dbReference type="GO" id="GO:0005737">
    <property type="term" value="C:cytoplasm"/>
    <property type="evidence" value="ECO:0007669"/>
    <property type="project" value="UniProtKB-SubCell"/>
</dbReference>
<dbReference type="HAMAP" id="MF_00688">
    <property type="entry name" value="Leu_Phe_trans"/>
    <property type="match status" value="1"/>
</dbReference>
<comment type="similarity">
    <text evidence="9 15">Belongs to the L/F-transferase family.</text>
</comment>
<dbReference type="FunFam" id="3.30.70.3550:FF:000001">
    <property type="entry name" value="Leucyl/phenylalanyl-tRNA--protein transferase"/>
    <property type="match status" value="1"/>
</dbReference>
<evidence type="ECO:0000256" key="12">
    <source>
        <dbReference type="ARBA" id="ARBA00077136"/>
    </source>
</evidence>
<comment type="catalytic activity">
    <reaction evidence="7 15">
        <text>N-terminal L-lysyl-[protein] + L-leucyl-tRNA(Leu) = N-terminal L-leucyl-L-lysyl-[protein] + tRNA(Leu) + H(+)</text>
        <dbReference type="Rhea" id="RHEA:12340"/>
        <dbReference type="Rhea" id="RHEA-COMP:9613"/>
        <dbReference type="Rhea" id="RHEA-COMP:9622"/>
        <dbReference type="Rhea" id="RHEA-COMP:12670"/>
        <dbReference type="Rhea" id="RHEA-COMP:12671"/>
        <dbReference type="ChEBI" id="CHEBI:15378"/>
        <dbReference type="ChEBI" id="CHEBI:65249"/>
        <dbReference type="ChEBI" id="CHEBI:78442"/>
        <dbReference type="ChEBI" id="CHEBI:78494"/>
        <dbReference type="ChEBI" id="CHEBI:133043"/>
        <dbReference type="EC" id="2.3.2.6"/>
    </reaction>
</comment>
<comment type="catalytic activity">
    <reaction evidence="6 15">
        <text>N-terminal L-arginyl-[protein] + L-leucyl-tRNA(Leu) = N-terminal L-leucyl-L-arginyl-[protein] + tRNA(Leu) + H(+)</text>
        <dbReference type="Rhea" id="RHEA:50416"/>
        <dbReference type="Rhea" id="RHEA-COMP:9613"/>
        <dbReference type="Rhea" id="RHEA-COMP:9622"/>
        <dbReference type="Rhea" id="RHEA-COMP:12672"/>
        <dbReference type="Rhea" id="RHEA-COMP:12673"/>
        <dbReference type="ChEBI" id="CHEBI:15378"/>
        <dbReference type="ChEBI" id="CHEBI:64719"/>
        <dbReference type="ChEBI" id="CHEBI:78442"/>
        <dbReference type="ChEBI" id="CHEBI:78494"/>
        <dbReference type="ChEBI" id="CHEBI:133044"/>
        <dbReference type="EC" id="2.3.2.6"/>
    </reaction>
</comment>
<evidence type="ECO:0000256" key="15">
    <source>
        <dbReference type="HAMAP-Rule" id="MF_00688"/>
    </source>
</evidence>
<dbReference type="FunFam" id="3.40.630.70:FF:000001">
    <property type="entry name" value="Leucyl/phenylalanyl-tRNA--protein transferase"/>
    <property type="match status" value="1"/>
</dbReference>
<keyword evidence="2 15" id="KW-0963">Cytoplasm</keyword>
<evidence type="ECO:0000256" key="13">
    <source>
        <dbReference type="ARBA" id="ARBA00077165"/>
    </source>
</evidence>
<accession>A0A327RDZ8</accession>
<comment type="catalytic activity">
    <reaction evidence="5 15">
        <text>L-phenylalanyl-tRNA(Phe) + an N-terminal L-alpha-aminoacyl-[protein] = an N-terminal L-phenylalanyl-L-alpha-aminoacyl-[protein] + tRNA(Phe)</text>
        <dbReference type="Rhea" id="RHEA:43632"/>
        <dbReference type="Rhea" id="RHEA-COMP:9668"/>
        <dbReference type="Rhea" id="RHEA-COMP:9699"/>
        <dbReference type="Rhea" id="RHEA-COMP:10636"/>
        <dbReference type="Rhea" id="RHEA-COMP:10637"/>
        <dbReference type="ChEBI" id="CHEBI:78442"/>
        <dbReference type="ChEBI" id="CHEBI:78531"/>
        <dbReference type="ChEBI" id="CHEBI:78597"/>
        <dbReference type="ChEBI" id="CHEBI:83561"/>
        <dbReference type="EC" id="2.3.2.6"/>
    </reaction>
</comment>
<keyword evidence="3 15" id="KW-0808">Transferase</keyword>
<dbReference type="AlphaFoldDB" id="A0A327RDZ8"/>
<evidence type="ECO:0000256" key="1">
    <source>
        <dbReference type="ARBA" id="ARBA00004496"/>
    </source>
</evidence>
<evidence type="ECO:0000256" key="5">
    <source>
        <dbReference type="ARBA" id="ARBA00050607"/>
    </source>
</evidence>
<reference evidence="16 17" key="1">
    <citation type="submission" date="2018-06" db="EMBL/GenBank/DDBJ databases">
        <title>Genomic Encyclopedia of Archaeal and Bacterial Type Strains, Phase II (KMG-II): from individual species to whole genera.</title>
        <authorList>
            <person name="Goeker M."/>
        </authorList>
    </citation>
    <scope>NUCLEOTIDE SEQUENCE [LARGE SCALE GENOMIC DNA]</scope>
    <source>
        <strain evidence="16 17">DSM 23522</strain>
    </source>
</reference>
<evidence type="ECO:0000256" key="3">
    <source>
        <dbReference type="ARBA" id="ARBA00022679"/>
    </source>
</evidence>
<dbReference type="SUPFAM" id="SSF55729">
    <property type="entry name" value="Acyl-CoA N-acyltransferases (Nat)"/>
    <property type="match status" value="1"/>
</dbReference>
<dbReference type="Pfam" id="PF03588">
    <property type="entry name" value="Leu_Phe_trans"/>
    <property type="match status" value="1"/>
</dbReference>
<evidence type="ECO:0000256" key="14">
    <source>
        <dbReference type="ARBA" id="ARBA00083640"/>
    </source>
</evidence>
<evidence type="ECO:0000313" key="17">
    <source>
        <dbReference type="Proteomes" id="UP000249696"/>
    </source>
</evidence>
<evidence type="ECO:0000256" key="2">
    <source>
        <dbReference type="ARBA" id="ARBA00022490"/>
    </source>
</evidence>
<keyword evidence="17" id="KW-1185">Reference proteome</keyword>
<proteinExistence type="inferred from homology"/>
<dbReference type="InterPro" id="IPR004616">
    <property type="entry name" value="Leu/Phe-tRNA_Trfase"/>
</dbReference>
<dbReference type="InterPro" id="IPR042203">
    <property type="entry name" value="Leu/Phe-tRNA_Trfase_C"/>
</dbReference>
<evidence type="ECO:0000256" key="9">
    <source>
        <dbReference type="ARBA" id="ARBA00061535"/>
    </source>
</evidence>
<dbReference type="EC" id="2.3.2.6" evidence="10 15"/>
<name>A0A327RDZ8_9FLAO</name>
<comment type="subcellular location">
    <subcellularLocation>
        <location evidence="1 15">Cytoplasm</location>
    </subcellularLocation>
</comment>
<gene>
    <name evidence="15" type="primary">aat</name>
    <name evidence="16" type="ORF">LV92_00867</name>
</gene>
<organism evidence="16 17">
    <name type="scientific">Arenibacter echinorum</name>
    <dbReference type="NCBI Taxonomy" id="440515"/>
    <lineage>
        <taxon>Bacteria</taxon>
        <taxon>Pseudomonadati</taxon>
        <taxon>Bacteroidota</taxon>
        <taxon>Flavobacteriia</taxon>
        <taxon>Flavobacteriales</taxon>
        <taxon>Flavobacteriaceae</taxon>
        <taxon>Arenibacter</taxon>
    </lineage>
</organism>
<evidence type="ECO:0000256" key="11">
    <source>
        <dbReference type="ARBA" id="ARBA00074372"/>
    </source>
</evidence>
<protein>
    <recommendedName>
        <fullName evidence="11 15">Leucyl/phenylalanyl-tRNA--protein transferase</fullName>
        <ecNumber evidence="10 15">2.3.2.6</ecNumber>
    </recommendedName>
    <alternativeName>
        <fullName evidence="12 15">L/F-transferase</fullName>
    </alternativeName>
    <alternativeName>
        <fullName evidence="13 15">Leucyltransferase</fullName>
    </alternativeName>
    <alternativeName>
        <fullName evidence="14 15">Phenyalanyltransferase</fullName>
    </alternativeName>
</protein>
<dbReference type="GO" id="GO:0030163">
    <property type="term" value="P:protein catabolic process"/>
    <property type="evidence" value="ECO:0007669"/>
    <property type="project" value="UniProtKB-UniRule"/>
</dbReference>
<dbReference type="InterPro" id="IPR016181">
    <property type="entry name" value="Acyl_CoA_acyltransferase"/>
</dbReference>
<keyword evidence="4 15" id="KW-0012">Acyltransferase</keyword>
<evidence type="ECO:0000313" key="16">
    <source>
        <dbReference type="EMBL" id="RAJ13754.1"/>
    </source>
</evidence>
<evidence type="ECO:0000256" key="7">
    <source>
        <dbReference type="ARBA" id="ARBA00051538"/>
    </source>
</evidence>
<sequence length="211" mass="24142">MFLLNHRLLFPDIEKADDDGLLAVGGDLSPERLLLAYKNGIFPWFNEDSMILWWSPDPRMVLFPNKIKISKSMAQVIKSNKFRITWNTRYEEVVDACSAIKRKGQDGTWITPEMKSAYLKLHQMGIAKSIEVWENDLLVGGLYGIDLGNVFCGESMFSKRSNASKFAFISLAQELQQKEYKLIDCQVYTAHLESLGAEEIPRKQFIEILKG</sequence>
<evidence type="ECO:0000256" key="10">
    <source>
        <dbReference type="ARBA" id="ARBA00066767"/>
    </source>
</evidence>